<keyword evidence="6" id="KW-1185">Reference proteome</keyword>
<dbReference type="Proteomes" id="UP000223913">
    <property type="component" value="Unassembled WGS sequence"/>
</dbReference>
<keyword evidence="2 3" id="KW-0802">TPR repeat</keyword>
<evidence type="ECO:0000313" key="5">
    <source>
        <dbReference type="EMBL" id="PHN06204.1"/>
    </source>
</evidence>
<dbReference type="PANTHER" id="PTHR45641">
    <property type="entry name" value="TETRATRICOPEPTIDE REPEAT PROTEIN (AFU_ORTHOLOGUE AFUA_6G03870)"/>
    <property type="match status" value="1"/>
</dbReference>
<name>A0A2D0NCH1_FLAN2</name>
<evidence type="ECO:0000256" key="2">
    <source>
        <dbReference type="ARBA" id="ARBA00022803"/>
    </source>
</evidence>
<dbReference type="InterPro" id="IPR011990">
    <property type="entry name" value="TPR-like_helical_dom_sf"/>
</dbReference>
<gene>
    <name evidence="5" type="ORF">CRP01_11520</name>
</gene>
<dbReference type="AlphaFoldDB" id="A0A2D0NCH1"/>
<comment type="caution">
    <text evidence="5">The sequence shown here is derived from an EMBL/GenBank/DDBJ whole genome shotgun (WGS) entry which is preliminary data.</text>
</comment>
<dbReference type="SMART" id="SM00028">
    <property type="entry name" value="TPR"/>
    <property type="match status" value="6"/>
</dbReference>
<sequence length="730" mass="82467">MIHFLKTLHFQLILSLPILLTAQSTSPITLKTAPTWEARADSLAETPALDSAIRIRQQLQALYRESEAWEAFAAGGVALATYHFYGGNLDKMLGPLNEVIAVAAPQLDERSEALAGAYQTKAEVFHYVYGSWDSSLVYMEKAIPILENLDRSETLVSCLLLNANNRVKLARWMEIPPDLKRAEKRMQQLALSQGDARWGELYNLYGVAYRQLEQYELALNYQLLTIAYTEPDYLFASYLNNLADLYEDRSDWGRAAQYYERSLGILENAENAEALSIANVLNNLCIVRMRQGELQKAIEYGSKNLKLLEQSASQEVVKRLIDGSNNLALAYLEAGQADNALQVLQEAEAIHQTEPYHQEFTWHNLSHAYRSLGRYDDAIRYMQQSITAYEEMGRADHPLMAKKFRHMGTIFAMQGDFEQALSYYDAAFRLPVGNVSNLDSLKLLRDKGLALIELSKAKPEDKSRLNSALEHHLQAIKLAERLRREHFAGSAVLFAQDTFPVYERSADVAFWRHESAAEPRSLQPLFQVSERARMAQKEEAAISTLRSEIATLPDTLQGRFNDLEINIQFYREQIRNEMQKTGSANSDKVQGWRTDLQQLEREKEELLSPLAAAQLANAVLSSRQPPRSLEEIQAYLEDEVLLIYVVAGEQNNYLLGIHPQKTFVEKLDKAAPPATGIKRLLDSADDPGIRTLVISAPETMEHQKIKSAFPNLAVEPLAQSSLGAWLEGRE</sequence>
<dbReference type="Pfam" id="PF13424">
    <property type="entry name" value="TPR_12"/>
    <property type="match status" value="1"/>
</dbReference>
<dbReference type="PANTHER" id="PTHR45641:SF1">
    <property type="entry name" value="AAA+ ATPASE DOMAIN-CONTAINING PROTEIN"/>
    <property type="match status" value="1"/>
</dbReference>
<accession>A0A2D0NCH1</accession>
<dbReference type="InterPro" id="IPR019734">
    <property type="entry name" value="TPR_rpt"/>
</dbReference>
<dbReference type="OrthoDB" id="9806995at2"/>
<dbReference type="Gene3D" id="1.25.40.10">
    <property type="entry name" value="Tetratricopeptide repeat domain"/>
    <property type="match status" value="2"/>
</dbReference>
<reference evidence="5 6" key="1">
    <citation type="submission" date="2017-10" db="EMBL/GenBank/DDBJ databases">
        <title>The draft genome sequence of Lewinella nigricans NBRC 102662.</title>
        <authorList>
            <person name="Wang K."/>
        </authorList>
    </citation>
    <scope>NUCLEOTIDE SEQUENCE [LARGE SCALE GENOMIC DNA]</scope>
    <source>
        <strain evidence="5 6">NBRC 102662</strain>
    </source>
</reference>
<evidence type="ECO:0000313" key="6">
    <source>
        <dbReference type="Proteomes" id="UP000223913"/>
    </source>
</evidence>
<feature type="repeat" description="TPR" evidence="3">
    <location>
        <begin position="401"/>
        <end position="434"/>
    </location>
</feature>
<proteinExistence type="predicted"/>
<feature type="repeat" description="TPR" evidence="3">
    <location>
        <begin position="359"/>
        <end position="392"/>
    </location>
</feature>
<dbReference type="SUPFAM" id="SSF48452">
    <property type="entry name" value="TPR-like"/>
    <property type="match status" value="2"/>
</dbReference>
<protein>
    <submittedName>
        <fullName evidence="5">Uncharacterized protein</fullName>
    </submittedName>
</protein>
<keyword evidence="4" id="KW-0175">Coiled coil</keyword>
<dbReference type="Pfam" id="PF13176">
    <property type="entry name" value="TPR_7"/>
    <property type="match status" value="1"/>
</dbReference>
<feature type="coiled-coil region" evidence="4">
    <location>
        <begin position="560"/>
        <end position="616"/>
    </location>
</feature>
<evidence type="ECO:0000256" key="4">
    <source>
        <dbReference type="SAM" id="Coils"/>
    </source>
</evidence>
<keyword evidence="1" id="KW-0677">Repeat</keyword>
<dbReference type="EMBL" id="PDUD01000018">
    <property type="protein sequence ID" value="PHN06204.1"/>
    <property type="molecule type" value="Genomic_DNA"/>
</dbReference>
<evidence type="ECO:0000256" key="3">
    <source>
        <dbReference type="PROSITE-ProRule" id="PRU00339"/>
    </source>
</evidence>
<evidence type="ECO:0000256" key="1">
    <source>
        <dbReference type="ARBA" id="ARBA00022737"/>
    </source>
</evidence>
<dbReference type="PROSITE" id="PS50005">
    <property type="entry name" value="TPR"/>
    <property type="match status" value="2"/>
</dbReference>
<organism evidence="5 6">
    <name type="scientific">Flavilitoribacter nigricans (strain ATCC 23147 / DSM 23189 / NBRC 102662 / NCIMB 1420 / SS-2)</name>
    <name type="common">Lewinella nigricans</name>
    <dbReference type="NCBI Taxonomy" id="1122177"/>
    <lineage>
        <taxon>Bacteria</taxon>
        <taxon>Pseudomonadati</taxon>
        <taxon>Bacteroidota</taxon>
        <taxon>Saprospiria</taxon>
        <taxon>Saprospirales</taxon>
        <taxon>Lewinellaceae</taxon>
        <taxon>Flavilitoribacter</taxon>
    </lineage>
</organism>